<dbReference type="GO" id="GO:0048476">
    <property type="term" value="C:Holliday junction resolvase complex"/>
    <property type="evidence" value="ECO:0007669"/>
    <property type="project" value="UniProtKB-UniRule"/>
</dbReference>
<evidence type="ECO:0000256" key="7">
    <source>
        <dbReference type="SAM" id="Phobius"/>
    </source>
</evidence>
<comment type="similarity">
    <text evidence="6">Belongs to the RuvA family.</text>
</comment>
<evidence type="ECO:0000259" key="8">
    <source>
        <dbReference type="Pfam" id="PF01330"/>
    </source>
</evidence>
<keyword evidence="7" id="KW-0812">Transmembrane</keyword>
<dbReference type="InterPro" id="IPR036267">
    <property type="entry name" value="RuvA_C_sf"/>
</dbReference>
<proteinExistence type="inferred from homology"/>
<dbReference type="Pfam" id="PF14520">
    <property type="entry name" value="HHH_5"/>
    <property type="match status" value="1"/>
</dbReference>
<dbReference type="GO" id="GO:0006310">
    <property type="term" value="P:DNA recombination"/>
    <property type="evidence" value="ECO:0007669"/>
    <property type="project" value="UniProtKB-UniRule"/>
</dbReference>
<evidence type="ECO:0000256" key="6">
    <source>
        <dbReference type="HAMAP-Rule" id="MF_00031"/>
    </source>
</evidence>
<accession>A0AAW9SDD4</accession>
<dbReference type="Pfam" id="PF01330">
    <property type="entry name" value="RuvA_N"/>
    <property type="match status" value="1"/>
</dbReference>
<dbReference type="Pfam" id="PF07499">
    <property type="entry name" value="RuvA_C"/>
    <property type="match status" value="1"/>
</dbReference>
<evidence type="ECO:0000256" key="5">
    <source>
        <dbReference type="ARBA" id="ARBA00023204"/>
    </source>
</evidence>
<comment type="domain">
    <text evidence="6">Has three domains with a flexible linker between the domains II and III and assumes an 'L' shape. Domain III is highly mobile and contacts RuvB.</text>
</comment>
<dbReference type="HAMAP" id="MF_00031">
    <property type="entry name" value="DNA_HJ_migration_RuvA"/>
    <property type="match status" value="1"/>
</dbReference>
<dbReference type="GO" id="GO:0006281">
    <property type="term" value="P:DNA repair"/>
    <property type="evidence" value="ECO:0007669"/>
    <property type="project" value="UniProtKB-UniRule"/>
</dbReference>
<sequence length="197" mass="21691">MYNYISGKLVEKEPTFAVIDVNGIGYELKIPLSTYSQLGKQEYCKLYTYIHIKEDAHTLFGFINKDEKALFLLLISVSGVGPSIGLTLLSSLSTDEIRSAILRGDAKLLQSVKGLGAKTAQRVILELKDKLKKSGHEDIIQGEAFASDTHNREEALNALLALGINKGMAEKGLNTVIKTHGDQLSVEELVKFALRNR</sequence>
<keyword evidence="10" id="KW-0378">Hydrolase</keyword>
<dbReference type="SUPFAM" id="SSF50249">
    <property type="entry name" value="Nucleic acid-binding proteins"/>
    <property type="match status" value="1"/>
</dbReference>
<keyword evidence="11" id="KW-1185">Reference proteome</keyword>
<dbReference type="GO" id="GO:0016787">
    <property type="term" value="F:hydrolase activity"/>
    <property type="evidence" value="ECO:0007669"/>
    <property type="project" value="UniProtKB-KW"/>
</dbReference>
<dbReference type="GO" id="GO:0005737">
    <property type="term" value="C:cytoplasm"/>
    <property type="evidence" value="ECO:0007669"/>
    <property type="project" value="UniProtKB-SubCell"/>
</dbReference>
<evidence type="ECO:0000256" key="4">
    <source>
        <dbReference type="ARBA" id="ARBA00023172"/>
    </source>
</evidence>
<dbReference type="NCBIfam" id="TIGR00084">
    <property type="entry name" value="ruvA"/>
    <property type="match status" value="1"/>
</dbReference>
<feature type="domain" description="DNA helicase Holliday junction RuvA type" evidence="8">
    <location>
        <begin position="1"/>
        <end position="61"/>
    </location>
</feature>
<evidence type="ECO:0000256" key="1">
    <source>
        <dbReference type="ARBA" id="ARBA00022490"/>
    </source>
</evidence>
<comment type="function">
    <text evidence="6">The RuvA-RuvB-RuvC complex processes Holliday junction (HJ) DNA during genetic recombination and DNA repair, while the RuvA-RuvB complex plays an important role in the rescue of blocked DNA replication forks via replication fork reversal (RFR). RuvA specifically binds to HJ cruciform DNA, conferring on it an open structure. The RuvB hexamer acts as an ATP-dependent pump, pulling dsDNA into and through the RuvAB complex. HJ branch migration allows RuvC to scan DNA until it finds its consensus sequence, where it cleaves and resolves the cruciform DNA.</text>
</comment>
<organism evidence="10 11">
    <name type="scientific">Rapidithrix thailandica</name>
    <dbReference type="NCBI Taxonomy" id="413964"/>
    <lineage>
        <taxon>Bacteria</taxon>
        <taxon>Pseudomonadati</taxon>
        <taxon>Bacteroidota</taxon>
        <taxon>Cytophagia</taxon>
        <taxon>Cytophagales</taxon>
        <taxon>Flammeovirgaceae</taxon>
        <taxon>Rapidithrix</taxon>
    </lineage>
</organism>
<reference evidence="10 11" key="1">
    <citation type="submission" date="2024-04" db="EMBL/GenBank/DDBJ databases">
        <title>Novel genus in family Flammeovirgaceae.</title>
        <authorList>
            <person name="Nguyen T.H."/>
            <person name="Vuong T.Q."/>
            <person name="Le H."/>
            <person name="Kim S.-G."/>
        </authorList>
    </citation>
    <scope>NUCLEOTIDE SEQUENCE [LARGE SCALE GENOMIC DNA]</scope>
    <source>
        <strain evidence="10 11">JCM 23209</strain>
    </source>
</reference>
<dbReference type="SUPFAM" id="SSF47781">
    <property type="entry name" value="RuvA domain 2-like"/>
    <property type="match status" value="1"/>
</dbReference>
<gene>
    <name evidence="6 10" type="primary">ruvA</name>
    <name evidence="10" type="ORF">AAG747_12425</name>
</gene>
<evidence type="ECO:0000259" key="9">
    <source>
        <dbReference type="Pfam" id="PF07499"/>
    </source>
</evidence>
<dbReference type="InterPro" id="IPR012340">
    <property type="entry name" value="NA-bd_OB-fold"/>
</dbReference>
<comment type="caution">
    <text evidence="6">Lacks conserved residue(s) required for the propagation of feature annotation.</text>
</comment>
<dbReference type="EMBL" id="JBDKWZ010000006">
    <property type="protein sequence ID" value="MEN7548721.1"/>
    <property type="molecule type" value="Genomic_DNA"/>
</dbReference>
<dbReference type="Proteomes" id="UP001403385">
    <property type="component" value="Unassembled WGS sequence"/>
</dbReference>
<dbReference type="GO" id="GO:0005524">
    <property type="term" value="F:ATP binding"/>
    <property type="evidence" value="ECO:0007669"/>
    <property type="project" value="InterPro"/>
</dbReference>
<keyword evidence="2 6" id="KW-0227">DNA damage</keyword>
<feature type="domain" description="Holliday junction DNA helicase RuvA C-terminal" evidence="9">
    <location>
        <begin position="151"/>
        <end position="195"/>
    </location>
</feature>
<keyword evidence="7" id="KW-1133">Transmembrane helix</keyword>
<comment type="subunit">
    <text evidence="6">Homotetramer. Forms an RuvA(8)-RuvB(12)-Holliday junction (HJ) complex. HJ DNA is sandwiched between 2 RuvA tetramers; dsDNA enters through RuvA and exits via RuvB. An RuvB hexamer assembles on each DNA strand where it exits the tetramer. Each RuvB hexamer is contacted by two RuvA subunits (via domain III) on 2 adjacent RuvB subunits; this complex drives branch migration. In the full resolvosome a probable DNA-RuvA(4)-RuvB(12)-RuvC(2) complex forms which resolves the HJ.</text>
</comment>
<dbReference type="GO" id="GO:0009378">
    <property type="term" value="F:four-way junction helicase activity"/>
    <property type="evidence" value="ECO:0007669"/>
    <property type="project" value="InterPro"/>
</dbReference>
<dbReference type="Gene3D" id="1.10.8.10">
    <property type="entry name" value="DNA helicase RuvA subunit, C-terminal domain"/>
    <property type="match status" value="1"/>
</dbReference>
<feature type="region of interest" description="Domain III" evidence="6">
    <location>
        <begin position="149"/>
        <end position="197"/>
    </location>
</feature>
<dbReference type="RefSeq" id="WP_346821498.1">
    <property type="nucleotide sequence ID" value="NZ_JBDKWZ010000006.1"/>
</dbReference>
<dbReference type="SUPFAM" id="SSF46929">
    <property type="entry name" value="DNA helicase RuvA subunit, C-terminal domain"/>
    <property type="match status" value="1"/>
</dbReference>
<protein>
    <recommendedName>
        <fullName evidence="6">Holliday junction branch migration complex subunit RuvA</fullName>
    </recommendedName>
</protein>
<keyword evidence="1 6" id="KW-0963">Cytoplasm</keyword>
<keyword evidence="4 6" id="KW-0233">DNA recombination</keyword>
<comment type="subcellular location">
    <subcellularLocation>
        <location evidence="6">Cytoplasm</location>
    </subcellularLocation>
</comment>
<keyword evidence="7" id="KW-0472">Membrane</keyword>
<dbReference type="InterPro" id="IPR010994">
    <property type="entry name" value="RuvA_2-like"/>
</dbReference>
<dbReference type="Gene3D" id="1.10.150.20">
    <property type="entry name" value="5' to 3' exonuclease, C-terminal subdomain"/>
    <property type="match status" value="1"/>
</dbReference>
<dbReference type="Gene3D" id="2.40.50.140">
    <property type="entry name" value="Nucleic acid-binding proteins"/>
    <property type="match status" value="1"/>
</dbReference>
<comment type="caution">
    <text evidence="10">The sequence shown here is derived from an EMBL/GenBank/DDBJ whole genome shotgun (WGS) entry which is preliminary data.</text>
</comment>
<dbReference type="InterPro" id="IPR011114">
    <property type="entry name" value="RuvA_C"/>
</dbReference>
<dbReference type="GO" id="GO:0000400">
    <property type="term" value="F:four-way junction DNA binding"/>
    <property type="evidence" value="ECO:0007669"/>
    <property type="project" value="UniProtKB-UniRule"/>
</dbReference>
<keyword evidence="3 6" id="KW-0238">DNA-binding</keyword>
<dbReference type="InterPro" id="IPR013849">
    <property type="entry name" value="DNA_helicase_Holl-junc_RuvA_I"/>
</dbReference>
<evidence type="ECO:0000256" key="3">
    <source>
        <dbReference type="ARBA" id="ARBA00023125"/>
    </source>
</evidence>
<keyword evidence="5 6" id="KW-0234">DNA repair</keyword>
<dbReference type="CDD" id="cd14332">
    <property type="entry name" value="UBA_RuvA_C"/>
    <property type="match status" value="1"/>
</dbReference>
<dbReference type="GO" id="GO:0009379">
    <property type="term" value="C:Holliday junction helicase complex"/>
    <property type="evidence" value="ECO:0007669"/>
    <property type="project" value="InterPro"/>
</dbReference>
<dbReference type="InterPro" id="IPR000085">
    <property type="entry name" value="RuvA"/>
</dbReference>
<feature type="transmembrane region" description="Helical" evidence="7">
    <location>
        <begin position="69"/>
        <end position="89"/>
    </location>
</feature>
<evidence type="ECO:0000256" key="2">
    <source>
        <dbReference type="ARBA" id="ARBA00022763"/>
    </source>
</evidence>
<evidence type="ECO:0000313" key="10">
    <source>
        <dbReference type="EMBL" id="MEN7548721.1"/>
    </source>
</evidence>
<dbReference type="AlphaFoldDB" id="A0AAW9SDD4"/>
<evidence type="ECO:0000313" key="11">
    <source>
        <dbReference type="Proteomes" id="UP001403385"/>
    </source>
</evidence>
<name>A0AAW9SDD4_9BACT</name>